<feature type="transmembrane region" description="Helical" evidence="1">
    <location>
        <begin position="191"/>
        <end position="208"/>
    </location>
</feature>
<keyword evidence="1" id="KW-0812">Transmembrane</keyword>
<evidence type="ECO:0000313" key="2">
    <source>
        <dbReference type="EMBL" id="WWY23770.1"/>
    </source>
</evidence>
<protein>
    <recommendedName>
        <fullName evidence="4">MobE</fullName>
    </recommendedName>
</protein>
<name>A0ABZ2JKE1_9PSED</name>
<dbReference type="Proteomes" id="UP001375228">
    <property type="component" value="Plasmid pL4046hy"/>
</dbReference>
<proteinExistence type="predicted"/>
<evidence type="ECO:0000313" key="3">
    <source>
        <dbReference type="Proteomes" id="UP001375228"/>
    </source>
</evidence>
<keyword evidence="3" id="KW-1185">Reference proteome</keyword>
<reference evidence="2 3" key="1">
    <citation type="submission" date="2024-03" db="EMBL/GenBank/DDBJ databases">
        <title>Pseudomonas juntendi.</title>
        <authorList>
            <person name="Liu Y."/>
        </authorList>
    </citation>
    <scope>NUCLEOTIDE SEQUENCE [LARGE SCALE GENOMIC DNA]</scope>
    <source>
        <strain evidence="2 3">L4046hy</strain>
        <plasmid evidence="2 3">pL4046hy</plasmid>
    </source>
</reference>
<sequence length="209" mass="22916">MDDIEVAFEKLLGRQASDKEVQDLYRVKNALNLHNNDSLWLILMALQSYDTMYAKYPELIARQVDKQVDKHKSLFAEMADAETKKALSTLSVAVSEASQAVALKVADAARWRAWGFVLFALLCFAGLCMTVGFVLGSGQVPYWAQIGSARGPLFNIVTIILNAPVGWLLPIISAGLLGATFIEQKPTIKSILLFGLLLALSLLSLVFVL</sequence>
<geneLocation type="plasmid" evidence="2 3">
    <name>pL4046hy</name>
</geneLocation>
<dbReference type="EMBL" id="CP146692">
    <property type="protein sequence ID" value="WWY23770.1"/>
    <property type="molecule type" value="Genomic_DNA"/>
</dbReference>
<gene>
    <name evidence="2" type="ORF">V9385_26615</name>
</gene>
<organism evidence="2 3">
    <name type="scientific">Pseudomonas juntendi</name>
    <dbReference type="NCBI Taxonomy" id="2666183"/>
    <lineage>
        <taxon>Bacteria</taxon>
        <taxon>Pseudomonadati</taxon>
        <taxon>Pseudomonadota</taxon>
        <taxon>Gammaproteobacteria</taxon>
        <taxon>Pseudomonadales</taxon>
        <taxon>Pseudomonadaceae</taxon>
        <taxon>Pseudomonas</taxon>
    </lineage>
</organism>
<keyword evidence="2" id="KW-0614">Plasmid</keyword>
<keyword evidence="1" id="KW-1133">Transmembrane helix</keyword>
<keyword evidence="1" id="KW-0472">Membrane</keyword>
<feature type="transmembrane region" description="Helical" evidence="1">
    <location>
        <begin position="113"/>
        <end position="136"/>
    </location>
</feature>
<dbReference type="RefSeq" id="WP_102642950.1">
    <property type="nucleotide sequence ID" value="NZ_CP146692.1"/>
</dbReference>
<evidence type="ECO:0000256" key="1">
    <source>
        <dbReference type="SAM" id="Phobius"/>
    </source>
</evidence>
<evidence type="ECO:0008006" key="4">
    <source>
        <dbReference type="Google" id="ProtNLM"/>
    </source>
</evidence>
<feature type="transmembrane region" description="Helical" evidence="1">
    <location>
        <begin position="156"/>
        <end position="179"/>
    </location>
</feature>
<accession>A0ABZ2JKE1</accession>